<accession>A0ABV3VN07</accession>
<comment type="caution">
    <text evidence="1">The sequence shown here is derived from an EMBL/GenBank/DDBJ whole genome shotgun (WGS) entry which is preliminary data.</text>
</comment>
<name>A0ABV3VN07_9MYCO</name>
<sequence length="171" mass="18948">MTNYEFHNVEDFKPLDGWSLVYACDDGIFSIEPCPGVVIVSHAYDNGERETAAVPAYFDPDANALVPISGNCYAFMPSTDAAELYADATWTFDVGGDATVSNADELRKMETIGFGDVRYIGPNWEFTVTHPNGRTSTTPDIEKLPYDCATAIRYKRTEALRRAGFTYKSVD</sequence>
<dbReference type="RefSeq" id="WP_368573833.1">
    <property type="nucleotide sequence ID" value="NZ_JBDLOU010000059.1"/>
</dbReference>
<keyword evidence="2" id="KW-1185">Reference proteome</keyword>
<dbReference type="Proteomes" id="UP001558474">
    <property type="component" value="Unassembled WGS sequence"/>
</dbReference>
<evidence type="ECO:0000313" key="2">
    <source>
        <dbReference type="Proteomes" id="UP001558474"/>
    </source>
</evidence>
<organism evidence="1 2">
    <name type="scientific">Mycolicibacterium porcinum</name>
    <dbReference type="NCBI Taxonomy" id="39693"/>
    <lineage>
        <taxon>Bacteria</taxon>
        <taxon>Bacillati</taxon>
        <taxon>Actinomycetota</taxon>
        <taxon>Actinomycetes</taxon>
        <taxon>Mycobacteriales</taxon>
        <taxon>Mycobacteriaceae</taxon>
        <taxon>Mycolicibacterium</taxon>
    </lineage>
</organism>
<evidence type="ECO:0000313" key="1">
    <source>
        <dbReference type="EMBL" id="MEX3741159.1"/>
    </source>
</evidence>
<reference evidence="1 2" key="1">
    <citation type="submission" date="2024-04" db="EMBL/GenBank/DDBJ databases">
        <title>Genomic Markers of Mycobacteria.</title>
        <authorList>
            <person name="Soliman M.S."/>
            <person name="Elkholy A."/>
            <person name="Soliman N.S."/>
            <person name="Abbas A."/>
            <person name="Khayrat S."/>
            <person name="Shawky S."/>
        </authorList>
    </citation>
    <scope>NUCLEOTIDE SEQUENCE [LARGE SCALE GENOMIC DNA]</scope>
    <source>
        <strain evidence="1 2">Egy-CU-AM5</strain>
    </source>
</reference>
<proteinExistence type="predicted"/>
<gene>
    <name evidence="1" type="ORF">ABFW12_23300</name>
</gene>
<protein>
    <submittedName>
        <fullName evidence="1">Uncharacterized protein</fullName>
    </submittedName>
</protein>
<dbReference type="EMBL" id="JBDLOU010000059">
    <property type="protein sequence ID" value="MEX3741159.1"/>
    <property type="molecule type" value="Genomic_DNA"/>
</dbReference>